<keyword evidence="3" id="KW-1185">Reference proteome</keyword>
<dbReference type="GeneID" id="25382877"/>
<evidence type="ECO:0000256" key="1">
    <source>
        <dbReference type="SAM" id="MobiDB-lite"/>
    </source>
</evidence>
<accession>U6KC02</accession>
<reference evidence="2" key="2">
    <citation type="submission" date="2013-10" db="EMBL/GenBank/DDBJ databases">
        <authorList>
            <person name="Aslett M."/>
        </authorList>
    </citation>
    <scope>NUCLEOTIDE SEQUENCE [LARGE SCALE GENOMIC DNA]</scope>
    <source>
        <strain evidence="2">Houghton</strain>
    </source>
</reference>
<feature type="region of interest" description="Disordered" evidence="1">
    <location>
        <begin position="1"/>
        <end position="73"/>
    </location>
</feature>
<reference evidence="2" key="1">
    <citation type="submission" date="2013-10" db="EMBL/GenBank/DDBJ databases">
        <title>Genomic analysis of the causative agents of coccidiosis in chickens.</title>
        <authorList>
            <person name="Reid A.J."/>
            <person name="Blake D."/>
            <person name="Billington K."/>
            <person name="Browne H."/>
            <person name="Dunn M."/>
            <person name="Hung S."/>
            <person name="Kawahara F."/>
            <person name="Miranda-Saavedra D."/>
            <person name="Mourier T."/>
            <person name="Nagra H."/>
            <person name="Otto T.D."/>
            <person name="Rawlings N."/>
            <person name="Sanchez A."/>
            <person name="Sanders M."/>
            <person name="Subramaniam C."/>
            <person name="Tay Y."/>
            <person name="Dear P."/>
            <person name="Doerig C."/>
            <person name="Gruber A."/>
            <person name="Parkinson J."/>
            <person name="Shirley M."/>
            <person name="Wan K.L."/>
            <person name="Berriman M."/>
            <person name="Tomley F."/>
            <person name="Pain A."/>
        </authorList>
    </citation>
    <scope>NUCLEOTIDE SEQUENCE [LARGE SCALE GENOMIC DNA]</scope>
    <source>
        <strain evidence="2">Houghton</strain>
    </source>
</reference>
<dbReference type="AlphaFoldDB" id="U6KC02"/>
<protein>
    <submittedName>
        <fullName evidence="2">Uncharacterized protein</fullName>
    </submittedName>
</protein>
<proteinExistence type="predicted"/>
<evidence type="ECO:0000313" key="2">
    <source>
        <dbReference type="EMBL" id="CDJ33772.1"/>
    </source>
</evidence>
<organism evidence="2 3">
    <name type="scientific">Eimeria mitis</name>
    <dbReference type="NCBI Taxonomy" id="44415"/>
    <lineage>
        <taxon>Eukaryota</taxon>
        <taxon>Sar</taxon>
        <taxon>Alveolata</taxon>
        <taxon>Apicomplexa</taxon>
        <taxon>Conoidasida</taxon>
        <taxon>Coccidia</taxon>
        <taxon>Eucoccidiorida</taxon>
        <taxon>Eimeriorina</taxon>
        <taxon>Eimeriidae</taxon>
        <taxon>Eimeria</taxon>
    </lineage>
</organism>
<dbReference type="Proteomes" id="UP000030744">
    <property type="component" value="Unassembled WGS sequence"/>
</dbReference>
<dbReference type="VEuPathDB" id="ToxoDB:EMH_0085230"/>
<dbReference type="RefSeq" id="XP_013356335.1">
    <property type="nucleotide sequence ID" value="XM_013500881.1"/>
</dbReference>
<gene>
    <name evidence="2" type="ORF">EMH_0085230</name>
</gene>
<evidence type="ECO:0000313" key="3">
    <source>
        <dbReference type="Proteomes" id="UP000030744"/>
    </source>
</evidence>
<dbReference type="EMBL" id="HG685655">
    <property type="protein sequence ID" value="CDJ33772.1"/>
    <property type="molecule type" value="Genomic_DNA"/>
</dbReference>
<sequence length="73" mass="8644">MELRTTTGFRLGVDARESGAPRVCSSSQRQCLNGDWSQQQQEEQQQKQQQQQQQQQRRQQQQQKLSLRFAHND</sequence>
<feature type="compositionally biased region" description="Low complexity" evidence="1">
    <location>
        <begin position="38"/>
        <end position="64"/>
    </location>
</feature>
<name>U6KC02_9EIME</name>
<feature type="compositionally biased region" description="Polar residues" evidence="1">
    <location>
        <begin position="24"/>
        <end position="37"/>
    </location>
</feature>